<organism evidence="1">
    <name type="scientific">Tetraselmis sp. GSL018</name>
    <dbReference type="NCBI Taxonomy" id="582737"/>
    <lineage>
        <taxon>Eukaryota</taxon>
        <taxon>Viridiplantae</taxon>
        <taxon>Chlorophyta</taxon>
        <taxon>core chlorophytes</taxon>
        <taxon>Chlorodendrophyceae</taxon>
        <taxon>Chlorodendrales</taxon>
        <taxon>Chlorodendraceae</taxon>
        <taxon>Tetraselmis</taxon>
    </lineage>
</organism>
<name>A0A061SMD0_9CHLO</name>
<reference evidence="1" key="1">
    <citation type="submission" date="2014-05" db="EMBL/GenBank/DDBJ databases">
        <title>The transcriptome of the halophilic microalga Tetraselmis sp. GSL018 isolated from the Great Salt Lake, Utah.</title>
        <authorList>
            <person name="Jinkerson R.E."/>
            <person name="D'Adamo S."/>
            <person name="Posewitz M.C."/>
        </authorList>
    </citation>
    <scope>NUCLEOTIDE SEQUENCE</scope>
    <source>
        <strain evidence="1">GSL018</strain>
    </source>
</reference>
<accession>A0A061SMD0</accession>
<evidence type="ECO:0000313" key="1">
    <source>
        <dbReference type="EMBL" id="JAC84194.1"/>
    </source>
</evidence>
<dbReference type="AlphaFoldDB" id="A0A061SMD0"/>
<sequence length="192" mass="20287">MACIACGFIATTGFSQRGSSVSLLGCSGLSSTLGSTGVRSSGRCHGMNETGCSVSTSFSKDTLCAYRTGNDFGNLVWGQLSFSDRLPRKRSARTEAAASAWHLERVWEGARGVAAAFQTPLAASQHFVEDAGALLERYLRIFKVCFWSLVLDACIRACSSLCPSVLCCSSFFQLLMEGNSPSILARGLGGAA</sequence>
<proteinExistence type="predicted"/>
<protein>
    <submittedName>
        <fullName evidence="1">Uncharacterized protein</fullName>
    </submittedName>
</protein>
<dbReference type="EMBL" id="GBEZ01000710">
    <property type="protein sequence ID" value="JAC84194.1"/>
    <property type="molecule type" value="Transcribed_RNA"/>
</dbReference>
<gene>
    <name evidence="1" type="ORF">TSPGSL018_1582</name>
</gene>